<dbReference type="PANTHER" id="PTHR16046:SF11">
    <property type="entry name" value="PROTEIN FAM178B"/>
    <property type="match status" value="1"/>
</dbReference>
<evidence type="ECO:0000259" key="3">
    <source>
        <dbReference type="Pfam" id="PF14816"/>
    </source>
</evidence>
<protein>
    <submittedName>
        <fullName evidence="4">F178B protein</fullName>
    </submittedName>
</protein>
<dbReference type="InterPro" id="IPR026161">
    <property type="entry name" value="FAM178"/>
</dbReference>
<dbReference type="InterPro" id="IPR044276">
    <property type="entry name" value="CANIN_dom"/>
</dbReference>
<feature type="non-terminal residue" evidence="4">
    <location>
        <position position="481"/>
    </location>
</feature>
<sequence>RAGPAMAPHPEGLRWFQIPLSSARVPRSVIFSYGFQACLQRYQQLRALKHLRVGRPLALPPLGLLEPSTPAPSPAEIPPRACHRPQGARRVRGEHGPAPGMGVKGARTFLLAQGGHQSPPRRLLRPSLCSKKAPGDPKGVHVGFSLLQWVPWSPPALSPQSPGTPGTALAACPRLDPLANSLESLAREKRGHGWPACAVPASLLNGHSFVPRAFLSPHTVTPRLIPPIHPGEPVFCARPAPTPEPQGLKPQSALEGFFLSNSPACQAAFIHHGGLSLLYHCVPTCPLPVLRWLFQVSPCHQRVSLPPPSVSPTSPPSSLPQLMTLCRDAAYASRALWDIWLSTGGEPWCPTLEEISGAFTHLGADLSPLRRRRLLPPELCPTDRSLDPSFSPTATLSATNTLALVTQLGDICKFLALCVVTQPCRYPDGTRLTLVTLLCFLGLDRALRCQPLPELQHLLHCLLEGIQDWQGQVPLPLPCPL</sequence>
<dbReference type="PANTHER" id="PTHR16046">
    <property type="entry name" value="SMC5-SMC6 COMPLEX LOCALIZATION FACTOR 2"/>
    <property type="match status" value="1"/>
</dbReference>
<evidence type="ECO:0000313" key="5">
    <source>
        <dbReference type="Proteomes" id="UP000545435"/>
    </source>
</evidence>
<dbReference type="AlphaFoldDB" id="A0A7L0DNV9"/>
<comment type="similarity">
    <text evidence="1">Belongs to the FAM178 family.</text>
</comment>
<accession>A0A7L0DNV9</accession>
<keyword evidence="5" id="KW-1185">Reference proteome</keyword>
<evidence type="ECO:0000256" key="2">
    <source>
        <dbReference type="SAM" id="MobiDB-lite"/>
    </source>
</evidence>
<dbReference type="EMBL" id="VXAI01000961">
    <property type="protein sequence ID" value="NXJ72394.1"/>
    <property type="molecule type" value="Genomic_DNA"/>
</dbReference>
<feature type="compositionally biased region" description="Basic residues" evidence="2">
    <location>
        <begin position="81"/>
        <end position="92"/>
    </location>
</feature>
<name>A0A7L0DNV9_9CHAR</name>
<organism evidence="4 5">
    <name type="scientific">Rostratula benghalensis</name>
    <name type="common">greater painted-snipe</name>
    <dbReference type="NCBI Taxonomy" id="118793"/>
    <lineage>
        <taxon>Eukaryota</taxon>
        <taxon>Metazoa</taxon>
        <taxon>Chordata</taxon>
        <taxon>Craniata</taxon>
        <taxon>Vertebrata</taxon>
        <taxon>Euteleostomi</taxon>
        <taxon>Archelosauria</taxon>
        <taxon>Archosauria</taxon>
        <taxon>Dinosauria</taxon>
        <taxon>Saurischia</taxon>
        <taxon>Theropoda</taxon>
        <taxon>Coelurosauria</taxon>
        <taxon>Aves</taxon>
        <taxon>Neognathae</taxon>
        <taxon>Neoaves</taxon>
        <taxon>Charadriiformes</taxon>
        <taxon>Rostratulidae</taxon>
        <taxon>Rostratula</taxon>
    </lineage>
</organism>
<evidence type="ECO:0000256" key="1">
    <source>
        <dbReference type="ARBA" id="ARBA00010311"/>
    </source>
</evidence>
<dbReference type="Proteomes" id="UP000545435">
    <property type="component" value="Unassembled WGS sequence"/>
</dbReference>
<gene>
    <name evidence="4" type="primary">Fam178b</name>
    <name evidence="4" type="ORF">ROSBEN_R07219</name>
</gene>
<comment type="caution">
    <text evidence="4">The sequence shown here is derived from an EMBL/GenBank/DDBJ whole genome shotgun (WGS) entry which is preliminary data.</text>
</comment>
<feature type="domain" description="Coiled-coil SMC6 And NSE5 INteracting (CANIN)" evidence="3">
    <location>
        <begin position="212"/>
        <end position="474"/>
    </location>
</feature>
<dbReference type="Pfam" id="PF14816">
    <property type="entry name" value="CANIN"/>
    <property type="match status" value="1"/>
</dbReference>
<feature type="region of interest" description="Disordered" evidence="2">
    <location>
        <begin position="64"/>
        <end position="100"/>
    </location>
</feature>
<evidence type="ECO:0000313" key="4">
    <source>
        <dbReference type="EMBL" id="NXJ72394.1"/>
    </source>
</evidence>
<reference evidence="4 5" key="1">
    <citation type="submission" date="2019-09" db="EMBL/GenBank/DDBJ databases">
        <title>Bird 10,000 Genomes (B10K) Project - Family phase.</title>
        <authorList>
            <person name="Zhang G."/>
        </authorList>
    </citation>
    <scope>NUCLEOTIDE SEQUENCE [LARGE SCALE GENOMIC DNA]</scope>
    <source>
        <strain evidence="4">B10K-DU-006-20</strain>
        <tissue evidence="4">Mixed tissue sample</tissue>
    </source>
</reference>
<proteinExistence type="inferred from homology"/>
<feature type="non-terminal residue" evidence="4">
    <location>
        <position position="1"/>
    </location>
</feature>